<reference evidence="1" key="2">
    <citation type="submission" date="2020-05" db="UniProtKB">
        <authorList>
            <consortium name="EnsemblMetazoa"/>
        </authorList>
    </citation>
    <scope>IDENTIFICATION</scope>
    <source>
        <strain evidence="1">IAEA</strain>
    </source>
</reference>
<dbReference type="CDD" id="cd00096">
    <property type="entry name" value="Ig"/>
    <property type="match status" value="1"/>
</dbReference>
<dbReference type="EnsemblMetazoa" id="GBRI025351-RA">
    <property type="protein sequence ID" value="GBRI025351-PA"/>
    <property type="gene ID" value="GBRI025351"/>
</dbReference>
<sequence>MCEFQLADRNFLIVLKKYLFRIDFRYCDKCDIQTIRLSVKNSYQHYFAHHHWRRFYLESPLYHLFLNKHLCITECVPGKASGLLAVVAIASFLNVFAYCSVTFLCTLYQNYPTIVFEYSDVVLLCLEVSDSKEKKNALNKFVPSSRKNVIRPENSGNWTLQIKYPQPRDSGIYECQINTEPKMSLSYTFNVIGE</sequence>
<dbReference type="GO" id="GO:0050808">
    <property type="term" value="P:synapse organization"/>
    <property type="evidence" value="ECO:0007669"/>
    <property type="project" value="TreeGrafter"/>
</dbReference>
<proteinExistence type="predicted"/>
<evidence type="ECO:0000313" key="2">
    <source>
        <dbReference type="Proteomes" id="UP000091820"/>
    </source>
</evidence>
<dbReference type="Proteomes" id="UP000091820">
    <property type="component" value="Unassembled WGS sequence"/>
</dbReference>
<accession>A0A1A9WMR6</accession>
<dbReference type="InterPro" id="IPR013783">
    <property type="entry name" value="Ig-like_fold"/>
</dbReference>
<dbReference type="PANTHER" id="PTHR23279">
    <property type="entry name" value="DEFECTIVE PROBOSCIS EXTENSION RESPONSE DPR -RELATED"/>
    <property type="match status" value="1"/>
</dbReference>
<dbReference type="GO" id="GO:0032589">
    <property type="term" value="C:neuron projection membrane"/>
    <property type="evidence" value="ECO:0007669"/>
    <property type="project" value="TreeGrafter"/>
</dbReference>
<dbReference type="PANTHER" id="PTHR23279:SF7">
    <property type="entry name" value="DEFECTIVE PROBOSCIS EXTENSION RESPONSE 1, ISOFORM A"/>
    <property type="match status" value="1"/>
</dbReference>
<dbReference type="InterPro" id="IPR036179">
    <property type="entry name" value="Ig-like_dom_sf"/>
</dbReference>
<name>A0A1A9WMR6_9MUSC</name>
<protein>
    <recommendedName>
        <fullName evidence="3">Ig-like domain-containing protein</fullName>
    </recommendedName>
</protein>
<organism evidence="1 2">
    <name type="scientific">Glossina brevipalpis</name>
    <dbReference type="NCBI Taxonomy" id="37001"/>
    <lineage>
        <taxon>Eukaryota</taxon>
        <taxon>Metazoa</taxon>
        <taxon>Ecdysozoa</taxon>
        <taxon>Arthropoda</taxon>
        <taxon>Hexapoda</taxon>
        <taxon>Insecta</taxon>
        <taxon>Pterygota</taxon>
        <taxon>Neoptera</taxon>
        <taxon>Endopterygota</taxon>
        <taxon>Diptera</taxon>
        <taxon>Brachycera</taxon>
        <taxon>Muscomorpha</taxon>
        <taxon>Hippoboscoidea</taxon>
        <taxon>Glossinidae</taxon>
        <taxon>Glossina</taxon>
    </lineage>
</organism>
<evidence type="ECO:0008006" key="3">
    <source>
        <dbReference type="Google" id="ProtNLM"/>
    </source>
</evidence>
<dbReference type="VEuPathDB" id="VectorBase:GBRI025351"/>
<reference evidence="2" key="1">
    <citation type="submission" date="2014-03" db="EMBL/GenBank/DDBJ databases">
        <authorList>
            <person name="Aksoy S."/>
            <person name="Warren W."/>
            <person name="Wilson R.K."/>
        </authorList>
    </citation>
    <scope>NUCLEOTIDE SEQUENCE [LARGE SCALE GENOMIC DNA]</scope>
    <source>
        <strain evidence="2">IAEA</strain>
    </source>
</reference>
<dbReference type="SUPFAM" id="SSF48726">
    <property type="entry name" value="Immunoglobulin"/>
    <property type="match status" value="1"/>
</dbReference>
<dbReference type="InterPro" id="IPR037448">
    <property type="entry name" value="Zig-8"/>
</dbReference>
<keyword evidence="2" id="KW-1185">Reference proteome</keyword>
<dbReference type="STRING" id="37001.A0A1A9WMR6"/>
<dbReference type="AlphaFoldDB" id="A0A1A9WMR6"/>
<dbReference type="Gene3D" id="2.60.40.10">
    <property type="entry name" value="Immunoglobulins"/>
    <property type="match status" value="1"/>
</dbReference>
<evidence type="ECO:0000313" key="1">
    <source>
        <dbReference type="EnsemblMetazoa" id="GBRI025351-PA"/>
    </source>
</evidence>